<evidence type="ECO:0000313" key="1">
    <source>
        <dbReference type="EMBL" id="RDU98719.1"/>
    </source>
</evidence>
<reference evidence="1 2" key="1">
    <citation type="submission" date="2018-08" db="EMBL/GenBank/DDBJ databases">
        <title>Paraburkholderia sp. DHOM06 isolated from forest soil.</title>
        <authorList>
            <person name="Gao Z.-H."/>
            <person name="Qiu L.-H."/>
        </authorList>
    </citation>
    <scope>NUCLEOTIDE SEQUENCE [LARGE SCALE GENOMIC DNA]</scope>
    <source>
        <strain evidence="1 2">DHOM06</strain>
    </source>
</reference>
<keyword evidence="2" id="KW-1185">Reference proteome</keyword>
<proteinExistence type="predicted"/>
<protein>
    <submittedName>
        <fullName evidence="1">Uncharacterized protein</fullName>
    </submittedName>
</protein>
<gene>
    <name evidence="1" type="ORF">DWV00_10635</name>
</gene>
<dbReference type="AlphaFoldDB" id="A0A3D8K0D9"/>
<name>A0A3D8K0D9_9BURK</name>
<dbReference type="OrthoDB" id="5599602at2"/>
<organism evidence="1 2">
    <name type="scientific">Trinickia dinghuensis</name>
    <dbReference type="NCBI Taxonomy" id="2291023"/>
    <lineage>
        <taxon>Bacteria</taxon>
        <taxon>Pseudomonadati</taxon>
        <taxon>Pseudomonadota</taxon>
        <taxon>Betaproteobacteria</taxon>
        <taxon>Burkholderiales</taxon>
        <taxon>Burkholderiaceae</taxon>
        <taxon>Trinickia</taxon>
    </lineage>
</organism>
<accession>A0A3D8K0D9</accession>
<dbReference type="RefSeq" id="WP_147297869.1">
    <property type="nucleotide sequence ID" value="NZ_QRGA01000006.1"/>
</dbReference>
<sequence>MRHSYSQLVLPAALARFEPFGDPLPDTTRDLHVLGYTRSAPALPFIASRSLGPETLRLLAPTLADIIGSRPALAARLRLRGLVTISSDAHRTILDMEDEALRAGYPKLA</sequence>
<dbReference type="Proteomes" id="UP000256838">
    <property type="component" value="Unassembled WGS sequence"/>
</dbReference>
<dbReference type="EMBL" id="QRGA01000006">
    <property type="protein sequence ID" value="RDU98719.1"/>
    <property type="molecule type" value="Genomic_DNA"/>
</dbReference>
<comment type="caution">
    <text evidence="1">The sequence shown here is derived from an EMBL/GenBank/DDBJ whole genome shotgun (WGS) entry which is preliminary data.</text>
</comment>
<evidence type="ECO:0000313" key="2">
    <source>
        <dbReference type="Proteomes" id="UP000256838"/>
    </source>
</evidence>